<gene>
    <name evidence="2" type="ordered locus">Bamb_5935</name>
</gene>
<sequence>MKVRRYPKYTGFHGSQCFASGSLPVVVTAARHLMEYGTAGALLVIDNTTGCAIDIDIYLPTADTGQPTRAADTPEADDEARPRGLHGRGRPRLGVVSREVTLLPHQWAWLAAQSGNLSAALRKLIEMQIQRHPANDPGYEARKRACRFVSTMAGELDDTDRAVQALLSDDHASLLSAVEHWPPDVRDHALLLATEGSDWRSAGES</sequence>
<protein>
    <recommendedName>
        <fullName evidence="4">DUF2239 domain-containing protein</fullName>
    </recommendedName>
</protein>
<feature type="region of interest" description="Disordered" evidence="1">
    <location>
        <begin position="64"/>
        <end position="91"/>
    </location>
</feature>
<organism evidence="2 3">
    <name type="scientific">Burkholderia ambifaria (strain ATCC BAA-244 / DSM 16087 / CCUG 44356 / LMG 19182 / AMMD)</name>
    <name type="common">Burkholderia cepacia (strain AMMD)</name>
    <dbReference type="NCBI Taxonomy" id="339670"/>
    <lineage>
        <taxon>Bacteria</taxon>
        <taxon>Pseudomonadati</taxon>
        <taxon>Pseudomonadota</taxon>
        <taxon>Betaproteobacteria</taxon>
        <taxon>Burkholderiales</taxon>
        <taxon>Burkholderiaceae</taxon>
        <taxon>Burkholderia</taxon>
        <taxon>Burkholderia cepacia complex</taxon>
    </lineage>
</organism>
<dbReference type="AlphaFoldDB" id="Q0B2Z3"/>
<dbReference type="GeneID" id="93089244"/>
<evidence type="ECO:0008006" key="4">
    <source>
        <dbReference type="Google" id="ProtNLM"/>
    </source>
</evidence>
<evidence type="ECO:0000313" key="2">
    <source>
        <dbReference type="EMBL" id="ABI91480.1"/>
    </source>
</evidence>
<name>Q0B2Z3_BURCM</name>
<dbReference type="InterPro" id="IPR018715">
    <property type="entry name" value="DUF2239"/>
</dbReference>
<dbReference type="eggNOG" id="COG3644">
    <property type="taxonomic scope" value="Bacteria"/>
</dbReference>
<proteinExistence type="predicted"/>
<evidence type="ECO:0000313" key="3">
    <source>
        <dbReference type="Proteomes" id="UP000000662"/>
    </source>
</evidence>
<accession>Q0B2Z3</accession>
<dbReference type="KEGG" id="bam:Bamb_5935"/>
<dbReference type="Pfam" id="PF09998">
    <property type="entry name" value="DUF2239"/>
    <property type="match status" value="1"/>
</dbReference>
<dbReference type="EMBL" id="CP000442">
    <property type="protein sequence ID" value="ABI91480.1"/>
    <property type="molecule type" value="Genomic_DNA"/>
</dbReference>
<evidence type="ECO:0000256" key="1">
    <source>
        <dbReference type="SAM" id="MobiDB-lite"/>
    </source>
</evidence>
<dbReference type="RefSeq" id="WP_011660823.1">
    <property type="nucleotide sequence ID" value="NC_008392.1"/>
</dbReference>
<reference evidence="2" key="1">
    <citation type="submission" date="2006-08" db="EMBL/GenBank/DDBJ databases">
        <title>Complete sequence of Chromosome 3 of Burkholderia cepacia AMMD.</title>
        <authorList>
            <consortium name="US DOE Joint Genome Institute"/>
            <person name="Copeland A."/>
            <person name="Lucas S."/>
            <person name="Lapidus A."/>
            <person name="Barry K."/>
            <person name="Detter J.C."/>
            <person name="Glavina del Rio T."/>
            <person name="Hammon N."/>
            <person name="Israni S."/>
            <person name="Pitluck S."/>
            <person name="Bruce D."/>
            <person name="Chain P."/>
            <person name="Malfatti S."/>
            <person name="Shin M."/>
            <person name="Vergez L."/>
            <person name="Schmutz J."/>
            <person name="Larimer F."/>
            <person name="Land M."/>
            <person name="Hauser L."/>
            <person name="Kyrpides N."/>
            <person name="Kim E."/>
            <person name="Parke J."/>
            <person name="Coenye T."/>
            <person name="Konstantinidis K."/>
            <person name="Ramette A."/>
            <person name="Tiedje J."/>
            <person name="Richardson P."/>
        </authorList>
    </citation>
    <scope>NUCLEOTIDE SEQUENCE</scope>
    <source>
        <strain evidence="2">AMMD</strain>
    </source>
</reference>
<dbReference type="Proteomes" id="UP000000662">
    <property type="component" value="Chromosome 3"/>
</dbReference>
<keyword evidence="3" id="KW-1185">Reference proteome</keyword>